<feature type="compositionally biased region" description="Basic and acidic residues" evidence="7">
    <location>
        <begin position="340"/>
        <end position="364"/>
    </location>
</feature>
<dbReference type="AlphaFoldDB" id="A0AAE1B1J9"/>
<evidence type="ECO:0000256" key="3">
    <source>
        <dbReference type="ARBA" id="ARBA00023155"/>
    </source>
</evidence>
<keyword evidence="4 5" id="KW-0539">Nucleus</keyword>
<feature type="region of interest" description="Disordered" evidence="7">
    <location>
        <begin position="438"/>
        <end position="472"/>
    </location>
</feature>
<evidence type="ECO:0000256" key="5">
    <source>
        <dbReference type="PROSITE-ProRule" id="PRU00108"/>
    </source>
</evidence>
<dbReference type="GO" id="GO:0005634">
    <property type="term" value="C:nucleus"/>
    <property type="evidence" value="ECO:0007669"/>
    <property type="project" value="UniProtKB-SubCell"/>
</dbReference>
<feature type="compositionally biased region" description="Basic and acidic residues" evidence="7">
    <location>
        <begin position="9"/>
        <end position="24"/>
    </location>
</feature>
<comment type="caution">
    <text evidence="9">The sequence shown here is derived from an EMBL/GenBank/DDBJ whole genome shotgun (WGS) entry which is preliminary data.</text>
</comment>
<feature type="compositionally biased region" description="Polar residues" evidence="7">
    <location>
        <begin position="195"/>
        <end position="214"/>
    </location>
</feature>
<keyword evidence="10" id="KW-1185">Reference proteome</keyword>
<keyword evidence="2 5" id="KW-0238">DNA-binding</keyword>
<dbReference type="EMBL" id="JAWDGP010000739">
    <property type="protein sequence ID" value="KAK3797902.1"/>
    <property type="molecule type" value="Genomic_DNA"/>
</dbReference>
<reference evidence="9" key="1">
    <citation type="journal article" date="2023" name="G3 (Bethesda)">
        <title>A reference genome for the long-term kleptoplast-retaining sea slug Elysia crispata morphotype clarki.</title>
        <authorList>
            <person name="Eastman K.E."/>
            <person name="Pendleton A.L."/>
            <person name="Shaikh M.A."/>
            <person name="Suttiyut T."/>
            <person name="Ogas R."/>
            <person name="Tomko P."/>
            <person name="Gavelis G."/>
            <person name="Widhalm J.R."/>
            <person name="Wisecaver J.H."/>
        </authorList>
    </citation>
    <scope>NUCLEOTIDE SEQUENCE</scope>
    <source>
        <strain evidence="9">ECLA1</strain>
    </source>
</reference>
<sequence>MGTPYLKLESPELGHSDDSGDKSDSAFTLLSEERKAHNMGDNEQTASDKVEALTSLGVANVSTTAIPEDRTQKQTTVSGDKFLSIADILFNNCDKRSKVKTVSNDQICLSGSTLAHGTYDDDKEMPLPTFSAYSRRWEASSPDVLKPNEQTVISGAKVNHLDYTLLQAKQSSGVDALIANLSSESTCEQTESRFSDTTNSSLNDNDEGNQSMSSPDKAGVPESCKKHIDHCLATSATMDDNTTVRSVITGMNVPRISHVPGEHPTWLGQAVWRHMWHAHIAASQPLSAVCLSPYNRETPQAIVYSKTIRCSRPQDILPPRKAPYHPTTSIEQLRVAADVNDRGHSDEIQPLDKDITDSHTKSPDAEVSSPPPPSSRATYQDLVSSRRRRRQRQAYSALQLSTLEGEFKINRYLTSEKREALSQRLSLSENQVKAWFQNRRTKDKKQKSSQRHTLRAKESCTDSSRPAGGQLGTSFQAQPATSGMASALLLPSQTSPQGPTAPGFLWNTPGHRQLVPLGLIRPAYQARSLAPDINSSYAAQASNYLALLQRIL</sequence>
<protein>
    <recommendedName>
        <fullName evidence="8">Homeobox domain-containing protein</fullName>
    </recommendedName>
</protein>
<dbReference type="GO" id="GO:0003677">
    <property type="term" value="F:DNA binding"/>
    <property type="evidence" value="ECO:0007669"/>
    <property type="project" value="UniProtKB-UniRule"/>
</dbReference>
<dbReference type="InterPro" id="IPR050848">
    <property type="entry name" value="Homeobox_TF"/>
</dbReference>
<feature type="region of interest" description="Disordered" evidence="7">
    <location>
        <begin position="340"/>
        <end position="390"/>
    </location>
</feature>
<feature type="compositionally biased region" description="Basic residues" evidence="7">
    <location>
        <begin position="439"/>
        <end position="454"/>
    </location>
</feature>
<evidence type="ECO:0000313" key="10">
    <source>
        <dbReference type="Proteomes" id="UP001283361"/>
    </source>
</evidence>
<comment type="subcellular location">
    <subcellularLocation>
        <location evidence="1 5 6">Nucleus</location>
    </subcellularLocation>
</comment>
<dbReference type="InterPro" id="IPR009057">
    <property type="entry name" value="Homeodomain-like_sf"/>
</dbReference>
<name>A0AAE1B1J9_9GAST</name>
<evidence type="ECO:0000256" key="6">
    <source>
        <dbReference type="RuleBase" id="RU000682"/>
    </source>
</evidence>
<dbReference type="CDD" id="cd00086">
    <property type="entry name" value="homeodomain"/>
    <property type="match status" value="1"/>
</dbReference>
<dbReference type="PROSITE" id="PS50071">
    <property type="entry name" value="HOMEOBOX_2"/>
    <property type="match status" value="1"/>
</dbReference>
<evidence type="ECO:0000313" key="9">
    <source>
        <dbReference type="EMBL" id="KAK3797902.1"/>
    </source>
</evidence>
<dbReference type="Proteomes" id="UP001283361">
    <property type="component" value="Unassembled WGS sequence"/>
</dbReference>
<organism evidence="9 10">
    <name type="scientific">Elysia crispata</name>
    <name type="common">lettuce slug</name>
    <dbReference type="NCBI Taxonomy" id="231223"/>
    <lineage>
        <taxon>Eukaryota</taxon>
        <taxon>Metazoa</taxon>
        <taxon>Spiralia</taxon>
        <taxon>Lophotrochozoa</taxon>
        <taxon>Mollusca</taxon>
        <taxon>Gastropoda</taxon>
        <taxon>Heterobranchia</taxon>
        <taxon>Euthyneura</taxon>
        <taxon>Panpulmonata</taxon>
        <taxon>Sacoglossa</taxon>
        <taxon>Placobranchoidea</taxon>
        <taxon>Plakobranchidae</taxon>
        <taxon>Elysia</taxon>
    </lineage>
</organism>
<evidence type="ECO:0000256" key="1">
    <source>
        <dbReference type="ARBA" id="ARBA00004123"/>
    </source>
</evidence>
<feature type="domain" description="Homeobox" evidence="8">
    <location>
        <begin position="386"/>
        <end position="446"/>
    </location>
</feature>
<dbReference type="InterPro" id="IPR001356">
    <property type="entry name" value="HD"/>
</dbReference>
<dbReference type="Pfam" id="PF00046">
    <property type="entry name" value="Homeodomain"/>
    <property type="match status" value="1"/>
</dbReference>
<accession>A0AAE1B1J9</accession>
<evidence type="ECO:0000256" key="7">
    <source>
        <dbReference type="SAM" id="MobiDB-lite"/>
    </source>
</evidence>
<dbReference type="PRINTS" id="PR00024">
    <property type="entry name" value="HOMEOBOX"/>
</dbReference>
<dbReference type="InterPro" id="IPR020479">
    <property type="entry name" value="HD_metazoa"/>
</dbReference>
<dbReference type="Gene3D" id="1.10.10.60">
    <property type="entry name" value="Homeodomain-like"/>
    <property type="match status" value="1"/>
</dbReference>
<dbReference type="PANTHER" id="PTHR24333:SF5">
    <property type="entry name" value="VENT HOMEOBOX"/>
    <property type="match status" value="1"/>
</dbReference>
<dbReference type="PANTHER" id="PTHR24333">
    <property type="entry name" value="HOMEO BOX HB9 LIKE A-RELATED"/>
    <property type="match status" value="1"/>
</dbReference>
<evidence type="ECO:0000256" key="2">
    <source>
        <dbReference type="ARBA" id="ARBA00023125"/>
    </source>
</evidence>
<feature type="region of interest" description="Disordered" evidence="7">
    <location>
        <begin position="1"/>
        <end position="25"/>
    </location>
</feature>
<keyword evidence="3 5" id="KW-0371">Homeobox</keyword>
<evidence type="ECO:0000256" key="4">
    <source>
        <dbReference type="ARBA" id="ARBA00023242"/>
    </source>
</evidence>
<feature type="DNA-binding region" description="Homeobox" evidence="5">
    <location>
        <begin position="388"/>
        <end position="447"/>
    </location>
</feature>
<evidence type="ECO:0000259" key="8">
    <source>
        <dbReference type="PROSITE" id="PS50071"/>
    </source>
</evidence>
<proteinExistence type="predicted"/>
<dbReference type="SUPFAM" id="SSF46689">
    <property type="entry name" value="Homeodomain-like"/>
    <property type="match status" value="1"/>
</dbReference>
<gene>
    <name evidence="9" type="ORF">RRG08_008000</name>
</gene>
<dbReference type="SMART" id="SM00389">
    <property type="entry name" value="HOX"/>
    <property type="match status" value="1"/>
</dbReference>
<feature type="region of interest" description="Disordered" evidence="7">
    <location>
        <begin position="188"/>
        <end position="222"/>
    </location>
</feature>